<organism evidence="4 5">
    <name type="scientific">Cavenderia fasciculata</name>
    <name type="common">Slime mold</name>
    <name type="synonym">Dictyostelium fasciculatum</name>
    <dbReference type="NCBI Taxonomy" id="261658"/>
    <lineage>
        <taxon>Eukaryota</taxon>
        <taxon>Amoebozoa</taxon>
        <taxon>Evosea</taxon>
        <taxon>Eumycetozoa</taxon>
        <taxon>Dictyostelia</taxon>
        <taxon>Acytosteliales</taxon>
        <taxon>Cavenderiaceae</taxon>
        <taxon>Cavenderia</taxon>
    </lineage>
</organism>
<dbReference type="Proteomes" id="UP000007797">
    <property type="component" value="Unassembled WGS sequence"/>
</dbReference>
<keyword evidence="5" id="KW-1185">Reference proteome</keyword>
<feature type="domain" description="RCC1-like" evidence="3">
    <location>
        <begin position="15"/>
        <end position="286"/>
    </location>
</feature>
<accession>F4PUY2</accession>
<feature type="repeat" description="RCC1" evidence="2">
    <location>
        <begin position="225"/>
        <end position="275"/>
    </location>
</feature>
<evidence type="ECO:0000313" key="5">
    <source>
        <dbReference type="Proteomes" id="UP000007797"/>
    </source>
</evidence>
<evidence type="ECO:0000256" key="2">
    <source>
        <dbReference type="PROSITE-ProRule" id="PRU00235"/>
    </source>
</evidence>
<dbReference type="PROSITE" id="PS50012">
    <property type="entry name" value="RCC1_3"/>
    <property type="match status" value="4"/>
</dbReference>
<dbReference type="InterPro" id="IPR051210">
    <property type="entry name" value="Ub_ligase/GEF_domain"/>
</dbReference>
<dbReference type="PANTHER" id="PTHR22870:SF408">
    <property type="entry name" value="OS09G0560450 PROTEIN"/>
    <property type="match status" value="1"/>
</dbReference>
<dbReference type="EMBL" id="GL883010">
    <property type="protein sequence ID" value="EGG21944.1"/>
    <property type="molecule type" value="Genomic_DNA"/>
</dbReference>
<keyword evidence="1" id="KW-0677">Repeat</keyword>
<proteinExistence type="predicted"/>
<dbReference type="SUPFAM" id="SSF50985">
    <property type="entry name" value="RCC1/BLIP-II"/>
    <property type="match status" value="1"/>
</dbReference>
<dbReference type="KEGG" id="dfa:DFA_01830"/>
<dbReference type="Gene3D" id="2.130.10.30">
    <property type="entry name" value="Regulator of chromosome condensation 1/beta-lactamase-inhibitor protein II"/>
    <property type="match status" value="2"/>
</dbReference>
<dbReference type="GeneID" id="14874142"/>
<feature type="repeat" description="RCC1" evidence="2">
    <location>
        <begin position="69"/>
        <end position="118"/>
    </location>
</feature>
<dbReference type="RefSeq" id="XP_004359795.1">
    <property type="nucleotide sequence ID" value="XM_004359738.1"/>
</dbReference>
<evidence type="ECO:0000259" key="3">
    <source>
        <dbReference type="Pfam" id="PF25390"/>
    </source>
</evidence>
<dbReference type="SUPFAM" id="SSF48403">
    <property type="entry name" value="Ankyrin repeat"/>
    <property type="match status" value="1"/>
</dbReference>
<feature type="repeat" description="RCC1" evidence="2">
    <location>
        <begin position="119"/>
        <end position="168"/>
    </location>
</feature>
<evidence type="ECO:0000256" key="1">
    <source>
        <dbReference type="ARBA" id="ARBA00022737"/>
    </source>
</evidence>
<evidence type="ECO:0000313" key="4">
    <source>
        <dbReference type="EMBL" id="EGG21944.1"/>
    </source>
</evidence>
<dbReference type="InterPro" id="IPR036770">
    <property type="entry name" value="Ankyrin_rpt-contain_sf"/>
</dbReference>
<protein>
    <submittedName>
        <fullName evidence="4">Regulator of chromosome condensation domain-containing protein</fullName>
    </submittedName>
</protein>
<dbReference type="Pfam" id="PF25390">
    <property type="entry name" value="WD40_RLD"/>
    <property type="match status" value="1"/>
</dbReference>
<dbReference type="OrthoDB" id="10256179at2759"/>
<sequence length="736" mass="80241">MSCDAAVCLRYFVSLNANGQLGTNLFEGSDELVYDQDNCTADLTLLKQFSNIKCISMGTLHSGLVTVDGGLWTFGNGSFGKLGLGNTDNYKIPMQVRPGVQFSMVSCGNEHTLALDGTGRVFSWGNGSKGRLGLGNESTMVTPCILPFSGVVLNVYAGGASSAAVTASNVYTWGYNKYGQLGLGNTKDGNRPNIISQFGGERIGSTRIACFSIGDRHMGAVDDEGYMYTWGCNEDYQLGDGGSFDKSVPYKHVKIRQRMKSIECGGKFTLSLSNEDDDHSLYIWGDFGEYTSPIPKKVDTGYESVSASCDCSLSFIGIKMNGETVSCGWSRYGQVGHLAEVVPLGRMTQVVGKPTAVSCGAYHSALLYKSTTDVSCQLVRSGNPNVAHPIINANIAQINQFTNYDGDTFLHLVGKMRVADSITIPSQILQHQINIPNRDGYPPFFYDGNLLARPATPNIKFIDSKNGQNVFHYYCDNKMFEDIPKILNLGIDERIIDKNGKRALDYLSVEDAFKLKKQYNKYDIAFVFDSAFVHLARKLRDSLEENHITVAFMENGAGNPPVIGYVFFVSAQTIKHQATTALVKGPLSKALMICIWAEKVSITDPTLESCIYRSQLVDFSTSNIYQLSLSTLLEGMQTILDASIFSGSGAGGEGDEDLKSDQPSIGALQGKEASIFLSFNPSKIAEYKDLIVTNQSSPSTMTKILVSTKHHDTPLPTVPSFIMTTKVSINSYHPLT</sequence>
<dbReference type="PROSITE" id="PS00626">
    <property type="entry name" value="RCC1_2"/>
    <property type="match status" value="1"/>
</dbReference>
<reference evidence="5" key="1">
    <citation type="journal article" date="2011" name="Genome Res.">
        <title>Phylogeny-wide analysis of social amoeba genomes highlights ancient origins for complex intercellular communication.</title>
        <authorList>
            <person name="Heidel A.J."/>
            <person name="Lawal H.M."/>
            <person name="Felder M."/>
            <person name="Schilde C."/>
            <person name="Helps N.R."/>
            <person name="Tunggal B."/>
            <person name="Rivero F."/>
            <person name="John U."/>
            <person name="Schleicher M."/>
            <person name="Eichinger L."/>
            <person name="Platzer M."/>
            <person name="Noegel A.A."/>
            <person name="Schaap P."/>
            <person name="Gloeckner G."/>
        </authorList>
    </citation>
    <scope>NUCLEOTIDE SEQUENCE [LARGE SCALE GENOMIC DNA]</scope>
    <source>
        <strain evidence="5">SH3</strain>
    </source>
</reference>
<dbReference type="AlphaFoldDB" id="F4PUY2"/>
<gene>
    <name evidence="4" type="ORF">DFA_01830</name>
</gene>
<dbReference type="InterPro" id="IPR058923">
    <property type="entry name" value="RCC1-like_dom"/>
</dbReference>
<dbReference type="InterPro" id="IPR009091">
    <property type="entry name" value="RCC1/BLIP-II"/>
</dbReference>
<feature type="repeat" description="RCC1" evidence="2">
    <location>
        <begin position="168"/>
        <end position="224"/>
    </location>
</feature>
<dbReference type="STRING" id="1054147.F4PUY2"/>
<dbReference type="InterPro" id="IPR000408">
    <property type="entry name" value="Reg_chr_condens"/>
</dbReference>
<dbReference type="PANTHER" id="PTHR22870">
    <property type="entry name" value="REGULATOR OF CHROMOSOME CONDENSATION"/>
    <property type="match status" value="1"/>
</dbReference>
<name>F4PUY2_CACFS</name>
<dbReference type="PRINTS" id="PR00633">
    <property type="entry name" value="RCCNDNSATION"/>
</dbReference>